<dbReference type="AlphaFoldDB" id="A0AAV6YI06"/>
<gene>
    <name evidence="1" type="ORF">GDO81_030105</name>
</gene>
<organism evidence="1 2">
    <name type="scientific">Engystomops pustulosus</name>
    <name type="common">Tungara frog</name>
    <name type="synonym">Physalaemus pustulosus</name>
    <dbReference type="NCBI Taxonomy" id="76066"/>
    <lineage>
        <taxon>Eukaryota</taxon>
        <taxon>Metazoa</taxon>
        <taxon>Chordata</taxon>
        <taxon>Craniata</taxon>
        <taxon>Vertebrata</taxon>
        <taxon>Euteleostomi</taxon>
        <taxon>Amphibia</taxon>
        <taxon>Batrachia</taxon>
        <taxon>Anura</taxon>
        <taxon>Neobatrachia</taxon>
        <taxon>Hyloidea</taxon>
        <taxon>Leptodactylidae</taxon>
        <taxon>Leiuperinae</taxon>
        <taxon>Engystomops</taxon>
    </lineage>
</organism>
<dbReference type="EMBL" id="WNYA01088227">
    <property type="protein sequence ID" value="KAG8534857.1"/>
    <property type="molecule type" value="Genomic_DNA"/>
</dbReference>
<protein>
    <submittedName>
        <fullName evidence="1">Uncharacterized protein</fullName>
    </submittedName>
</protein>
<proteinExistence type="predicted"/>
<evidence type="ECO:0000313" key="1">
    <source>
        <dbReference type="EMBL" id="KAG8534857.1"/>
    </source>
</evidence>
<comment type="caution">
    <text evidence="1">The sequence shown here is derived from an EMBL/GenBank/DDBJ whole genome shotgun (WGS) entry which is preliminary data.</text>
</comment>
<dbReference type="Proteomes" id="UP000824782">
    <property type="component" value="Unassembled WGS sequence"/>
</dbReference>
<evidence type="ECO:0000313" key="2">
    <source>
        <dbReference type="Proteomes" id="UP000824782"/>
    </source>
</evidence>
<sequence length="89" mass="10681">MIWDLDVKCRLHWGSFTKGCGLHFCQTVHGFRDLRSLHRGLHWDCVARDRIVTQLCWLPCDRNQGCVVLRQTFNLCRKTMHLHAPHRRW</sequence>
<accession>A0AAV6YI06</accession>
<name>A0AAV6YI06_ENGPU</name>
<keyword evidence="2" id="KW-1185">Reference proteome</keyword>
<reference evidence="1" key="1">
    <citation type="thesis" date="2020" institute="ProQuest LLC" country="789 East Eisenhower Parkway, Ann Arbor, MI, USA">
        <title>Comparative Genomics and Chromosome Evolution.</title>
        <authorList>
            <person name="Mudd A.B."/>
        </authorList>
    </citation>
    <scope>NUCLEOTIDE SEQUENCE</scope>
    <source>
        <strain evidence="1">237g6f4</strain>
        <tissue evidence="1">Blood</tissue>
    </source>
</reference>